<evidence type="ECO:0000256" key="11">
    <source>
        <dbReference type="PROSITE-ProRule" id="PRU00176"/>
    </source>
</evidence>
<evidence type="ECO:0000256" key="5">
    <source>
        <dbReference type="ARBA" id="ARBA00022499"/>
    </source>
</evidence>
<dbReference type="GO" id="GO:0003729">
    <property type="term" value="F:mRNA binding"/>
    <property type="evidence" value="ECO:0007669"/>
    <property type="project" value="TreeGrafter"/>
</dbReference>
<sequence>MMLLPSSGLHGQTEEGTMIIMGEPNRKFQLGKEMVMEKPSPLLVGREFVRQYYTLLNQAPDFLHRFYGKSSSYVHGGLDNSGKPADAVYGQTDIHKKVMSLNFKDCRTKIRHVDAHATINDGVVVQVMGELSNNRQPMRRFMQSFVLAPEGSVANKFYVHNDIFRYQDEVFGDSDTEPPEDFIVQPFEQLTGNLKGRPQSPDVVATDEGVFYEQPGSNNDVEEQVDEQIVEVEPEPEPEQEPEPEAEAVEEKCEPVSEEPIQEEEEVVEKSPSPLPAEPAPAVQEDSRAFSWASVTSKNLPPSGAVPVSGIPPHVVKVQASQPRLESKSEPSVSSQRAPQRDQRVREQRNTVPPPRGPRPVREGEPGEGETRRINRYPDSHQLFVGNLPHDVDKTELKEFFQTYGNVVELRINSGGKLPNFGFVVFDDAEPVQKILGNRPIVFRGDVRLNVEEKKTRAAREGDRRGERPRGLGPRGGLGGGLRGPPRGAMTQKPSFATGRGGMQGPRQ</sequence>
<feature type="region of interest" description="Disordered" evidence="12">
    <location>
        <begin position="212"/>
        <end position="377"/>
    </location>
</feature>
<dbReference type="InterPro" id="IPR039539">
    <property type="entry name" value="Ras_GTPase_bind_prot"/>
</dbReference>
<feature type="compositionally biased region" description="Basic and acidic residues" evidence="12">
    <location>
        <begin position="454"/>
        <end position="470"/>
    </location>
</feature>
<dbReference type="PROSITE" id="PS50102">
    <property type="entry name" value="RRM"/>
    <property type="match status" value="1"/>
</dbReference>
<evidence type="ECO:0000259" key="14">
    <source>
        <dbReference type="PROSITE" id="PS50177"/>
    </source>
</evidence>
<evidence type="ECO:0000256" key="3">
    <source>
        <dbReference type="ARBA" id="ARBA00022481"/>
    </source>
</evidence>
<keyword evidence="4" id="KW-0963">Cytoplasm</keyword>
<dbReference type="SUPFAM" id="SSF54928">
    <property type="entry name" value="RNA-binding domain, RBD"/>
    <property type="match status" value="1"/>
</dbReference>
<keyword evidence="9" id="KW-0391">Immunity</keyword>
<keyword evidence="8" id="KW-0832">Ubl conjugation</keyword>
<feature type="domain" description="RRM" evidence="13">
    <location>
        <begin position="381"/>
        <end position="456"/>
    </location>
</feature>
<evidence type="ECO:0000256" key="1">
    <source>
        <dbReference type="ARBA" id="ARBA00004210"/>
    </source>
</evidence>
<gene>
    <name evidence="15" type="ORF">PECUL_23A053677</name>
</gene>
<dbReference type="Pfam" id="PF00076">
    <property type="entry name" value="RRM_1"/>
    <property type="match status" value="1"/>
</dbReference>
<dbReference type="EMBL" id="OW240914">
    <property type="protein sequence ID" value="CAH2276082.1"/>
    <property type="molecule type" value="Genomic_DNA"/>
</dbReference>
<feature type="compositionally biased region" description="Basic and acidic residues" evidence="12">
    <location>
        <begin position="360"/>
        <end position="377"/>
    </location>
</feature>
<dbReference type="InterPro" id="IPR032710">
    <property type="entry name" value="NTF2-like_dom_sf"/>
</dbReference>
<evidence type="ECO:0000256" key="2">
    <source>
        <dbReference type="ARBA" id="ARBA00022448"/>
    </source>
</evidence>
<keyword evidence="10 11" id="KW-0694">RNA-binding</keyword>
<keyword evidence="6" id="KW-0597">Phosphoprotein</keyword>
<dbReference type="InterPro" id="IPR000504">
    <property type="entry name" value="RRM_dom"/>
</dbReference>
<dbReference type="GO" id="GO:0045087">
    <property type="term" value="P:innate immune response"/>
    <property type="evidence" value="ECO:0007669"/>
    <property type="project" value="UniProtKB-KW"/>
</dbReference>
<keyword evidence="5" id="KW-1017">Isopeptide bond</keyword>
<evidence type="ECO:0000256" key="8">
    <source>
        <dbReference type="ARBA" id="ARBA00022843"/>
    </source>
</evidence>
<comment type="subcellular location">
    <subcellularLocation>
        <location evidence="1">Cytoplasm</location>
        <location evidence="1">Stress granule</location>
    </subcellularLocation>
</comment>
<dbReference type="GO" id="GO:0005829">
    <property type="term" value="C:cytosol"/>
    <property type="evidence" value="ECO:0007669"/>
    <property type="project" value="TreeGrafter"/>
</dbReference>
<dbReference type="Gene3D" id="3.30.70.330">
    <property type="match status" value="1"/>
</dbReference>
<evidence type="ECO:0000256" key="6">
    <source>
        <dbReference type="ARBA" id="ARBA00022553"/>
    </source>
</evidence>
<evidence type="ECO:0000256" key="10">
    <source>
        <dbReference type="ARBA" id="ARBA00022884"/>
    </source>
</evidence>
<keyword evidence="16" id="KW-1185">Reference proteome</keyword>
<dbReference type="FunFam" id="3.10.450.50:FF:000002">
    <property type="entry name" value="Ras GTPase-activating protein-binding protein 2 isoform 1"/>
    <property type="match status" value="1"/>
</dbReference>
<dbReference type="PANTHER" id="PTHR10693:SF21">
    <property type="entry name" value="RAS GTPASE-ACTIVATING PROTEIN-BINDING PROTEIN 1"/>
    <property type="match status" value="1"/>
</dbReference>
<accession>A0AAD1RQ71</accession>
<proteinExistence type="predicted"/>
<keyword evidence="3" id="KW-0488">Methylation</keyword>
<dbReference type="CDD" id="cd12463">
    <property type="entry name" value="RRM_G3BP1"/>
    <property type="match status" value="1"/>
</dbReference>
<dbReference type="Pfam" id="PF02136">
    <property type="entry name" value="NTF2"/>
    <property type="match status" value="1"/>
</dbReference>
<feature type="compositionally biased region" description="Gly residues" evidence="12">
    <location>
        <begin position="499"/>
        <end position="508"/>
    </location>
</feature>
<dbReference type="AlphaFoldDB" id="A0AAD1RQ71"/>
<organism evidence="15 16">
    <name type="scientific">Pelobates cultripes</name>
    <name type="common">Western spadefoot toad</name>
    <dbReference type="NCBI Taxonomy" id="61616"/>
    <lineage>
        <taxon>Eukaryota</taxon>
        <taxon>Metazoa</taxon>
        <taxon>Chordata</taxon>
        <taxon>Craniata</taxon>
        <taxon>Vertebrata</taxon>
        <taxon>Euteleostomi</taxon>
        <taxon>Amphibia</taxon>
        <taxon>Batrachia</taxon>
        <taxon>Anura</taxon>
        <taxon>Pelobatoidea</taxon>
        <taxon>Pelobatidae</taxon>
        <taxon>Pelobates</taxon>
    </lineage>
</organism>
<evidence type="ECO:0000259" key="13">
    <source>
        <dbReference type="PROSITE" id="PS50102"/>
    </source>
</evidence>
<protein>
    <submittedName>
        <fullName evidence="15">Ras GTPase-activating -binding 1 isoform X1</fullName>
    </submittedName>
</protein>
<feature type="domain" description="NTF2" evidence="14">
    <location>
        <begin position="44"/>
        <end position="166"/>
    </location>
</feature>
<feature type="compositionally biased region" description="Acidic residues" evidence="12">
    <location>
        <begin position="256"/>
        <end position="267"/>
    </location>
</feature>
<name>A0AAD1RQ71_PELCU</name>
<dbReference type="GO" id="GO:1990904">
    <property type="term" value="C:ribonucleoprotein complex"/>
    <property type="evidence" value="ECO:0007669"/>
    <property type="project" value="TreeGrafter"/>
</dbReference>
<evidence type="ECO:0000256" key="4">
    <source>
        <dbReference type="ARBA" id="ARBA00022490"/>
    </source>
</evidence>
<dbReference type="PANTHER" id="PTHR10693">
    <property type="entry name" value="RAS GTPASE-ACTIVATING PROTEIN-BINDING PROTEIN"/>
    <property type="match status" value="1"/>
</dbReference>
<dbReference type="Gene3D" id="3.10.450.50">
    <property type="match status" value="1"/>
</dbReference>
<dbReference type="InterPro" id="IPR002075">
    <property type="entry name" value="NTF2_dom"/>
</dbReference>
<dbReference type="InterPro" id="IPR034374">
    <property type="entry name" value="G3BP1_RRM"/>
</dbReference>
<evidence type="ECO:0000256" key="9">
    <source>
        <dbReference type="ARBA" id="ARBA00022859"/>
    </source>
</evidence>
<evidence type="ECO:0000256" key="12">
    <source>
        <dbReference type="SAM" id="MobiDB-lite"/>
    </source>
</evidence>
<evidence type="ECO:0000313" key="16">
    <source>
        <dbReference type="Proteomes" id="UP001295444"/>
    </source>
</evidence>
<dbReference type="Proteomes" id="UP001295444">
    <property type="component" value="Chromosome 03"/>
</dbReference>
<dbReference type="SMART" id="SM00360">
    <property type="entry name" value="RRM"/>
    <property type="match status" value="1"/>
</dbReference>
<dbReference type="SUPFAM" id="SSF54427">
    <property type="entry name" value="NTF2-like"/>
    <property type="match status" value="1"/>
</dbReference>
<dbReference type="InterPro" id="IPR012677">
    <property type="entry name" value="Nucleotide-bd_a/b_plait_sf"/>
</dbReference>
<dbReference type="InterPro" id="IPR035979">
    <property type="entry name" value="RBD_domain_sf"/>
</dbReference>
<feature type="compositionally biased region" description="Gly residues" evidence="12">
    <location>
        <begin position="473"/>
        <end position="483"/>
    </location>
</feature>
<dbReference type="PROSITE" id="PS50177">
    <property type="entry name" value="NTF2_DOMAIN"/>
    <property type="match status" value="1"/>
</dbReference>
<dbReference type="CDD" id="cd00780">
    <property type="entry name" value="NTF2"/>
    <property type="match status" value="1"/>
</dbReference>
<reference evidence="15" key="1">
    <citation type="submission" date="2022-03" db="EMBL/GenBank/DDBJ databases">
        <authorList>
            <person name="Alioto T."/>
            <person name="Alioto T."/>
            <person name="Gomez Garrido J."/>
        </authorList>
    </citation>
    <scope>NUCLEOTIDE SEQUENCE</scope>
</reference>
<feature type="compositionally biased region" description="Basic and acidic residues" evidence="12">
    <location>
        <begin position="339"/>
        <end position="349"/>
    </location>
</feature>
<evidence type="ECO:0000256" key="7">
    <source>
        <dbReference type="ARBA" id="ARBA00022588"/>
    </source>
</evidence>
<keyword evidence="2" id="KW-0813">Transport</keyword>
<evidence type="ECO:0000313" key="15">
    <source>
        <dbReference type="EMBL" id="CAH2276082.1"/>
    </source>
</evidence>
<feature type="region of interest" description="Disordered" evidence="12">
    <location>
        <begin position="454"/>
        <end position="508"/>
    </location>
</feature>
<keyword evidence="7" id="KW-0399">Innate immunity</keyword>
<feature type="compositionally biased region" description="Acidic residues" evidence="12">
    <location>
        <begin position="220"/>
        <end position="248"/>
    </location>
</feature>
<dbReference type="GO" id="GO:0010494">
    <property type="term" value="C:cytoplasmic stress granule"/>
    <property type="evidence" value="ECO:0007669"/>
    <property type="project" value="UniProtKB-SubCell"/>
</dbReference>
<dbReference type="InterPro" id="IPR018222">
    <property type="entry name" value="Nuclear_transport_factor_2_euk"/>
</dbReference>
<feature type="compositionally biased region" description="Polar residues" evidence="12">
    <location>
        <begin position="319"/>
        <end position="338"/>
    </location>
</feature>